<evidence type="ECO:0000313" key="2">
    <source>
        <dbReference type="EMBL" id="RMI43208.1"/>
    </source>
</evidence>
<dbReference type="Gene3D" id="3.10.450.50">
    <property type="match status" value="1"/>
</dbReference>
<dbReference type="SUPFAM" id="SSF54427">
    <property type="entry name" value="NTF2-like"/>
    <property type="match status" value="1"/>
</dbReference>
<comment type="caution">
    <text evidence="2">The sequence shown here is derived from an EMBL/GenBank/DDBJ whole genome shotgun (WGS) entry which is preliminary data.</text>
</comment>
<reference evidence="2 3" key="1">
    <citation type="submission" date="2018-10" db="EMBL/GenBank/DDBJ databases">
        <title>Isolation from soil.</title>
        <authorList>
            <person name="Hu J."/>
        </authorList>
    </citation>
    <scope>NUCLEOTIDE SEQUENCE [LARGE SCALE GENOMIC DNA]</scope>
    <source>
        <strain evidence="2 3">NEAU-Ht49</strain>
    </source>
</reference>
<sequence length="147" mass="16147">MVRRASRPTLYEEVQQFYARQMRLLDEHAVAEWAETFTPDGVFATQVDTTPAKGRHAIEAAAGEAASRRAAEGVRDRHWLGMLDVEEQPDGTITARSYALVVRTPLGGRSAIQASCTCSDVLVRAGGRLQVRTRYVTRDDLSAGQGN</sequence>
<dbReference type="AlphaFoldDB" id="A0A3M2M7X0"/>
<feature type="domain" description="SnoaL-like" evidence="1">
    <location>
        <begin position="11"/>
        <end position="134"/>
    </location>
</feature>
<evidence type="ECO:0000259" key="1">
    <source>
        <dbReference type="Pfam" id="PF13577"/>
    </source>
</evidence>
<dbReference type="Proteomes" id="UP000282674">
    <property type="component" value="Unassembled WGS sequence"/>
</dbReference>
<proteinExistence type="predicted"/>
<dbReference type="InterPro" id="IPR037401">
    <property type="entry name" value="SnoaL-like"/>
</dbReference>
<dbReference type="InterPro" id="IPR032710">
    <property type="entry name" value="NTF2-like_dom_sf"/>
</dbReference>
<name>A0A3M2M7X0_9ACTN</name>
<dbReference type="Pfam" id="PF13577">
    <property type="entry name" value="SnoaL_4"/>
    <property type="match status" value="1"/>
</dbReference>
<keyword evidence="3" id="KW-1185">Reference proteome</keyword>
<gene>
    <name evidence="2" type="ORF">EBO15_17320</name>
</gene>
<accession>A0A3M2M7X0</accession>
<organism evidence="2 3">
    <name type="scientific">Actinomadura harenae</name>
    <dbReference type="NCBI Taxonomy" id="2483351"/>
    <lineage>
        <taxon>Bacteria</taxon>
        <taxon>Bacillati</taxon>
        <taxon>Actinomycetota</taxon>
        <taxon>Actinomycetes</taxon>
        <taxon>Streptosporangiales</taxon>
        <taxon>Thermomonosporaceae</taxon>
        <taxon>Actinomadura</taxon>
    </lineage>
</organism>
<dbReference type="EMBL" id="RFFG01000027">
    <property type="protein sequence ID" value="RMI43208.1"/>
    <property type="molecule type" value="Genomic_DNA"/>
</dbReference>
<protein>
    <submittedName>
        <fullName evidence="2">Nuclear transport factor 2 family protein</fullName>
    </submittedName>
</protein>
<dbReference type="OrthoDB" id="9130903at2"/>
<evidence type="ECO:0000313" key="3">
    <source>
        <dbReference type="Proteomes" id="UP000282674"/>
    </source>
</evidence>